<dbReference type="InterPro" id="IPR014729">
    <property type="entry name" value="Rossmann-like_a/b/a_fold"/>
</dbReference>
<dbReference type="Proteomes" id="UP001595729">
    <property type="component" value="Unassembled WGS sequence"/>
</dbReference>
<evidence type="ECO:0000256" key="1">
    <source>
        <dbReference type="ARBA" id="ARBA00001932"/>
    </source>
</evidence>
<evidence type="ECO:0000256" key="5">
    <source>
        <dbReference type="SAM" id="MobiDB-lite"/>
    </source>
</evidence>
<proteinExistence type="predicted"/>
<keyword evidence="8" id="KW-1185">Reference proteome</keyword>
<evidence type="ECO:0000259" key="6">
    <source>
        <dbReference type="PROSITE" id="PS51645"/>
    </source>
</evidence>
<organism evidence="7 8">
    <name type="scientific">Hydrogenophaga luteola</name>
    <dbReference type="NCBI Taxonomy" id="1591122"/>
    <lineage>
        <taxon>Bacteria</taxon>
        <taxon>Pseudomonadati</taxon>
        <taxon>Pseudomonadota</taxon>
        <taxon>Betaproteobacteria</taxon>
        <taxon>Burkholderiales</taxon>
        <taxon>Comamonadaceae</taxon>
        <taxon>Hydrogenophaga</taxon>
    </lineage>
</organism>
<dbReference type="InterPro" id="IPR005101">
    <property type="entry name" value="Cryptochr/Photolyase_FAD-bd"/>
</dbReference>
<dbReference type="InterPro" id="IPR002081">
    <property type="entry name" value="Cryptochrome/DNA_photolyase_1"/>
</dbReference>
<protein>
    <submittedName>
        <fullName evidence="7">Deoxyribodipyrimidine photo-lyase/cryptochrome family protein</fullName>
    </submittedName>
</protein>
<accession>A0ABV7W4K6</accession>
<dbReference type="PANTHER" id="PTHR11455:SF9">
    <property type="entry name" value="CRYPTOCHROME CIRCADIAN CLOCK 5 ISOFORM X1"/>
    <property type="match status" value="1"/>
</dbReference>
<evidence type="ECO:0000313" key="7">
    <source>
        <dbReference type="EMBL" id="MFC3684304.1"/>
    </source>
</evidence>
<comment type="cofactor">
    <cofactor evidence="2">
        <name>FAD</name>
        <dbReference type="ChEBI" id="CHEBI:57692"/>
    </cofactor>
</comment>
<dbReference type="Gene3D" id="3.40.50.620">
    <property type="entry name" value="HUPs"/>
    <property type="match status" value="1"/>
</dbReference>
<sequence>MGVRVVWFKRDLRLHDHLPLAEAARAGPVLCLYVVEPALWAQPDASARQWGFVRESLRDLRRALAERDARLQVVVGDVVAVLDRLHALQPIEALHAHEETGNGWTFGRDRAVARWCRAHGVAWREWPQNGVVRGLRERDGWQARRDAFMAAPVAEPPPRWLNVDLPWNEPPPRDALAAVLTDADAPQRQRGGRTEGLLALQRFLAEGGADYRRGMSSPLTAPDACSRLSPHLAWGNLSVREVDQATQALLAAAPLDRAQRQGLQAFRSRLAWHCHFMQKLESEPELEWRNLHRGYDGLREDEWSDERFAALVQGRTGWPLVDACVAMLRETGWLNFRMRAMLVSVAAYPLWLHWRTVGHWLARQFVDYEPGIHWSQLQMQSGTTGINTTRVYNPVKQARDQDPQGHFVRRWLPAMRAVPDAWLFEPWRMPAETQARCGVVVGRDLPMPVVDLDTALRGAKARVHALRARPEVQAGEAAVVERHASRAGRREQPARRRSAAERSQQELF</sequence>
<dbReference type="PROSITE" id="PS51645">
    <property type="entry name" value="PHR_CRY_ALPHA_BETA"/>
    <property type="match status" value="1"/>
</dbReference>
<evidence type="ECO:0000256" key="2">
    <source>
        <dbReference type="ARBA" id="ARBA00001974"/>
    </source>
</evidence>
<feature type="region of interest" description="Disordered" evidence="5">
    <location>
        <begin position="477"/>
        <end position="508"/>
    </location>
</feature>
<dbReference type="InterPro" id="IPR006050">
    <property type="entry name" value="DNA_photolyase_N"/>
</dbReference>
<evidence type="ECO:0000313" key="8">
    <source>
        <dbReference type="Proteomes" id="UP001595729"/>
    </source>
</evidence>
<keyword evidence="4" id="KW-0274">FAD</keyword>
<dbReference type="EMBL" id="JBHRXX010000005">
    <property type="protein sequence ID" value="MFC3684304.1"/>
    <property type="molecule type" value="Genomic_DNA"/>
</dbReference>
<dbReference type="InterPro" id="IPR036155">
    <property type="entry name" value="Crypto/Photolyase_N_sf"/>
</dbReference>
<comment type="cofactor">
    <cofactor evidence="1">
        <name>(6R)-5,10-methylene-5,6,7,8-tetrahydrofolate</name>
        <dbReference type="ChEBI" id="CHEBI:15636"/>
    </cofactor>
</comment>
<dbReference type="RefSeq" id="WP_382174100.1">
    <property type="nucleotide sequence ID" value="NZ_JBHRXX010000005.1"/>
</dbReference>
<dbReference type="SUPFAM" id="SSF52425">
    <property type="entry name" value="Cryptochrome/photolyase, N-terminal domain"/>
    <property type="match status" value="1"/>
</dbReference>
<evidence type="ECO:0000256" key="3">
    <source>
        <dbReference type="ARBA" id="ARBA00022630"/>
    </source>
</evidence>
<dbReference type="Gene3D" id="1.25.40.80">
    <property type="match status" value="1"/>
</dbReference>
<comment type="caution">
    <text evidence="7">The sequence shown here is derived from an EMBL/GenBank/DDBJ whole genome shotgun (WGS) entry which is preliminary data.</text>
</comment>
<reference evidence="8" key="1">
    <citation type="journal article" date="2019" name="Int. J. Syst. Evol. Microbiol.">
        <title>The Global Catalogue of Microorganisms (GCM) 10K type strain sequencing project: providing services to taxonomists for standard genome sequencing and annotation.</title>
        <authorList>
            <consortium name="The Broad Institute Genomics Platform"/>
            <consortium name="The Broad Institute Genome Sequencing Center for Infectious Disease"/>
            <person name="Wu L."/>
            <person name="Ma J."/>
        </authorList>
    </citation>
    <scope>NUCLEOTIDE SEQUENCE [LARGE SCALE GENOMIC DNA]</scope>
    <source>
        <strain evidence="8">KCTC 42501</strain>
    </source>
</reference>
<evidence type="ECO:0000256" key="4">
    <source>
        <dbReference type="ARBA" id="ARBA00022827"/>
    </source>
</evidence>
<dbReference type="SUPFAM" id="SSF48173">
    <property type="entry name" value="Cryptochrome/photolyase FAD-binding domain"/>
    <property type="match status" value="1"/>
</dbReference>
<feature type="domain" description="Photolyase/cryptochrome alpha/beta" evidence="6">
    <location>
        <begin position="2"/>
        <end position="131"/>
    </location>
</feature>
<dbReference type="InterPro" id="IPR036134">
    <property type="entry name" value="Crypto/Photolyase_FAD-like_sf"/>
</dbReference>
<dbReference type="Gene3D" id="1.10.579.10">
    <property type="entry name" value="DNA Cyclobutane Dipyrimidine Photolyase, subunit A, domain 3"/>
    <property type="match status" value="1"/>
</dbReference>
<name>A0ABV7W4K6_9BURK</name>
<dbReference type="Pfam" id="PF00875">
    <property type="entry name" value="DNA_photolyase"/>
    <property type="match status" value="1"/>
</dbReference>
<gene>
    <name evidence="7" type="ORF">ACFOPI_11930</name>
</gene>
<keyword evidence="3" id="KW-0285">Flavoprotein</keyword>
<dbReference type="PANTHER" id="PTHR11455">
    <property type="entry name" value="CRYPTOCHROME"/>
    <property type="match status" value="1"/>
</dbReference>
<dbReference type="Pfam" id="PF03441">
    <property type="entry name" value="FAD_binding_7"/>
    <property type="match status" value="1"/>
</dbReference>
<feature type="compositionally biased region" description="Basic and acidic residues" evidence="5">
    <location>
        <begin position="479"/>
        <end position="508"/>
    </location>
</feature>